<dbReference type="RefSeq" id="XP_002297155.1">
    <property type="nucleotide sequence ID" value="XM_002297119.1"/>
</dbReference>
<sequence length="320" mass="34869">MMYSSTTRCLAASKWHPSSAGSARRLSVVTSLMYPSASARHHYRFVSLSLYKPQVICPITTFNAIVQRSHSSSSLNEQPPSATYSKLSNTTIQAITTTSKTDDETRVKILPLGDGIVHVLLSRPKKMNSLDMSMFESIAEAAMMLKEDRDVRVVIVSGEGRAFCTGLDAKSVALSGPTKSLNRLLERPSGYGGECGLGNLAQDVGYLWRQLPVPVIAVLHGMCFGGGMQLALGADMRFSTPDCRLSIMEARWGLIPDMSASITLRELVRIDVAKELTMTGRIISGLEGEKIGLVTRCVDQPMEEAMKVAKEIVESLHNIT</sequence>
<dbReference type="PROSITE" id="PS00166">
    <property type="entry name" value="ENOYL_COA_HYDRATASE"/>
    <property type="match status" value="1"/>
</dbReference>
<gene>
    <name evidence="3" type="ORF">THAPSDRAFT_11332</name>
</gene>
<dbReference type="HOGENOM" id="CLU_870133_0_0_1"/>
<evidence type="ECO:0008006" key="5">
    <source>
        <dbReference type="Google" id="ProtNLM"/>
    </source>
</evidence>
<dbReference type="InterPro" id="IPR045002">
    <property type="entry name" value="Ech1-like"/>
</dbReference>
<dbReference type="GO" id="GO:0016853">
    <property type="term" value="F:isomerase activity"/>
    <property type="evidence" value="ECO:0007669"/>
    <property type="project" value="InterPro"/>
</dbReference>
<dbReference type="InterPro" id="IPR001753">
    <property type="entry name" value="Enoyl-CoA_hydra/iso"/>
</dbReference>
<dbReference type="PANTHER" id="PTHR43149">
    <property type="entry name" value="ENOYL-COA HYDRATASE"/>
    <property type="match status" value="1"/>
</dbReference>
<proteinExistence type="inferred from homology"/>
<evidence type="ECO:0000313" key="4">
    <source>
        <dbReference type="Proteomes" id="UP000001449"/>
    </source>
</evidence>
<dbReference type="InterPro" id="IPR029045">
    <property type="entry name" value="ClpP/crotonase-like_dom_sf"/>
</dbReference>
<dbReference type="SUPFAM" id="SSF52096">
    <property type="entry name" value="ClpP/crotonase"/>
    <property type="match status" value="1"/>
</dbReference>
<dbReference type="InterPro" id="IPR018376">
    <property type="entry name" value="Enoyl-CoA_hyd/isom_CS"/>
</dbReference>
<dbReference type="eggNOG" id="KOG1679">
    <property type="taxonomic scope" value="Eukaryota"/>
</dbReference>
<protein>
    <recommendedName>
        <fullName evidence="5">3-hydroxyisobutyryl-coenzyme A hydrolase</fullName>
    </recommendedName>
</protein>
<dbReference type="KEGG" id="tps:THAPSDRAFT_11332"/>
<dbReference type="NCBIfam" id="NF005699">
    <property type="entry name" value="PRK07509.1"/>
    <property type="match status" value="1"/>
</dbReference>
<evidence type="ECO:0000313" key="3">
    <source>
        <dbReference type="EMBL" id="EED86480.1"/>
    </source>
</evidence>
<dbReference type="CDD" id="cd06558">
    <property type="entry name" value="crotonase-like"/>
    <property type="match status" value="1"/>
</dbReference>
<evidence type="ECO:0000256" key="1">
    <source>
        <dbReference type="ARBA" id="ARBA00005254"/>
    </source>
</evidence>
<name>B8LDQ6_THAPS</name>
<dbReference type="Pfam" id="PF00378">
    <property type="entry name" value="ECH_1"/>
    <property type="match status" value="1"/>
</dbReference>
<dbReference type="STRING" id="35128.B8LDQ6"/>
<dbReference type="PaxDb" id="35128-Thaps11332"/>
<reference evidence="3 4" key="1">
    <citation type="journal article" date="2004" name="Science">
        <title>The genome of the diatom Thalassiosira pseudonana: ecology, evolution, and metabolism.</title>
        <authorList>
            <person name="Armbrust E.V."/>
            <person name="Berges J.A."/>
            <person name="Bowler C."/>
            <person name="Green B.R."/>
            <person name="Martinez D."/>
            <person name="Putnam N.H."/>
            <person name="Zhou S."/>
            <person name="Allen A.E."/>
            <person name="Apt K.E."/>
            <person name="Bechner M."/>
            <person name="Brzezinski M.A."/>
            <person name="Chaal B.K."/>
            <person name="Chiovitti A."/>
            <person name="Davis A.K."/>
            <person name="Demarest M.S."/>
            <person name="Detter J.C."/>
            <person name="Glavina T."/>
            <person name="Goodstein D."/>
            <person name="Hadi M.Z."/>
            <person name="Hellsten U."/>
            <person name="Hildebrand M."/>
            <person name="Jenkins B.D."/>
            <person name="Jurka J."/>
            <person name="Kapitonov V.V."/>
            <person name="Kroger N."/>
            <person name="Lau W.W."/>
            <person name="Lane T.W."/>
            <person name="Larimer F.W."/>
            <person name="Lippmeier J.C."/>
            <person name="Lucas S."/>
            <person name="Medina M."/>
            <person name="Montsant A."/>
            <person name="Obornik M."/>
            <person name="Parker M.S."/>
            <person name="Palenik B."/>
            <person name="Pazour G.J."/>
            <person name="Richardson P.M."/>
            <person name="Rynearson T.A."/>
            <person name="Saito M.A."/>
            <person name="Schwartz D.C."/>
            <person name="Thamatrakoln K."/>
            <person name="Valentin K."/>
            <person name="Vardi A."/>
            <person name="Wilkerson F.P."/>
            <person name="Rokhsar D.S."/>
        </authorList>
    </citation>
    <scope>NUCLEOTIDE SEQUENCE [LARGE SCALE GENOMIC DNA]</scope>
    <source>
        <strain evidence="3 4">CCMP1335</strain>
    </source>
</reference>
<comment type="similarity">
    <text evidence="1 2">Belongs to the enoyl-CoA hydratase/isomerase family.</text>
</comment>
<dbReference type="PANTHER" id="PTHR43149:SF1">
    <property type="entry name" value="DELTA(3,5)-DELTA(2,4)-DIENOYL-COA ISOMERASE, MITOCHONDRIAL"/>
    <property type="match status" value="1"/>
</dbReference>
<keyword evidence="4" id="KW-1185">Reference proteome</keyword>
<evidence type="ECO:0000256" key="2">
    <source>
        <dbReference type="RuleBase" id="RU003707"/>
    </source>
</evidence>
<dbReference type="Gene3D" id="3.90.226.10">
    <property type="entry name" value="2-enoyl-CoA Hydratase, Chain A, domain 1"/>
    <property type="match status" value="1"/>
</dbReference>
<accession>B8LDQ6</accession>
<dbReference type="EMBL" id="DS999421">
    <property type="protein sequence ID" value="EED86480.1"/>
    <property type="molecule type" value="Genomic_DNA"/>
</dbReference>
<dbReference type="Proteomes" id="UP000001449">
    <property type="component" value="Unassembled WGS sequence"/>
</dbReference>
<reference evidence="3 4" key="2">
    <citation type="journal article" date="2008" name="Nature">
        <title>The Phaeodactylum genome reveals the evolutionary history of diatom genomes.</title>
        <authorList>
            <person name="Bowler C."/>
            <person name="Allen A.E."/>
            <person name="Badger J.H."/>
            <person name="Grimwood J."/>
            <person name="Jabbari K."/>
            <person name="Kuo A."/>
            <person name="Maheswari U."/>
            <person name="Martens C."/>
            <person name="Maumus F."/>
            <person name="Otillar R.P."/>
            <person name="Rayko E."/>
            <person name="Salamov A."/>
            <person name="Vandepoele K."/>
            <person name="Beszteri B."/>
            <person name="Gruber A."/>
            <person name="Heijde M."/>
            <person name="Katinka M."/>
            <person name="Mock T."/>
            <person name="Valentin K."/>
            <person name="Verret F."/>
            <person name="Berges J.A."/>
            <person name="Brownlee C."/>
            <person name="Cadoret J.P."/>
            <person name="Chiovitti A."/>
            <person name="Choi C.J."/>
            <person name="Coesel S."/>
            <person name="De Martino A."/>
            <person name="Detter J.C."/>
            <person name="Durkin C."/>
            <person name="Falciatore A."/>
            <person name="Fournet J."/>
            <person name="Haruta M."/>
            <person name="Huysman M.J."/>
            <person name="Jenkins B.D."/>
            <person name="Jiroutova K."/>
            <person name="Jorgensen R.E."/>
            <person name="Joubert Y."/>
            <person name="Kaplan A."/>
            <person name="Kroger N."/>
            <person name="Kroth P.G."/>
            <person name="La Roche J."/>
            <person name="Lindquist E."/>
            <person name="Lommer M."/>
            <person name="Martin-Jezequel V."/>
            <person name="Lopez P.J."/>
            <person name="Lucas S."/>
            <person name="Mangogna M."/>
            <person name="McGinnis K."/>
            <person name="Medlin L.K."/>
            <person name="Montsant A."/>
            <person name="Oudot-Le Secq M.P."/>
            <person name="Napoli C."/>
            <person name="Obornik M."/>
            <person name="Parker M.S."/>
            <person name="Petit J.L."/>
            <person name="Porcel B.M."/>
            <person name="Poulsen N."/>
            <person name="Robison M."/>
            <person name="Rychlewski L."/>
            <person name="Rynearson T.A."/>
            <person name="Schmutz J."/>
            <person name="Shapiro H."/>
            <person name="Siaut M."/>
            <person name="Stanley M."/>
            <person name="Sussman M.R."/>
            <person name="Taylor A.R."/>
            <person name="Vardi A."/>
            <person name="von Dassow P."/>
            <person name="Vyverman W."/>
            <person name="Willis A."/>
            <person name="Wyrwicz L.S."/>
            <person name="Rokhsar D.S."/>
            <person name="Weissenbach J."/>
            <person name="Armbrust E.V."/>
            <person name="Green B.R."/>
            <person name="Van de Peer Y."/>
            <person name="Grigoriev I.V."/>
        </authorList>
    </citation>
    <scope>NUCLEOTIDE SEQUENCE [LARGE SCALE GENOMIC DNA]</scope>
    <source>
        <strain evidence="3 4">CCMP1335</strain>
    </source>
</reference>
<dbReference type="GeneID" id="7451870"/>
<organism evidence="3 4">
    <name type="scientific">Thalassiosira pseudonana</name>
    <name type="common">Marine diatom</name>
    <name type="synonym">Cyclotella nana</name>
    <dbReference type="NCBI Taxonomy" id="35128"/>
    <lineage>
        <taxon>Eukaryota</taxon>
        <taxon>Sar</taxon>
        <taxon>Stramenopiles</taxon>
        <taxon>Ochrophyta</taxon>
        <taxon>Bacillariophyta</taxon>
        <taxon>Coscinodiscophyceae</taxon>
        <taxon>Thalassiosirophycidae</taxon>
        <taxon>Thalassiosirales</taxon>
        <taxon>Thalassiosiraceae</taxon>
        <taxon>Thalassiosira</taxon>
    </lineage>
</organism>
<dbReference type="InParanoid" id="B8LDQ6"/>
<dbReference type="AlphaFoldDB" id="B8LDQ6"/>